<evidence type="ECO:0000313" key="18">
    <source>
        <dbReference type="Proteomes" id="UP000194546"/>
    </source>
</evidence>
<dbReference type="PANTHER" id="PTHR12128:SF66">
    <property type="entry name" value="4-HYDROXY-2-OXOGLUTARATE ALDOLASE, MITOCHONDRIAL"/>
    <property type="match status" value="1"/>
</dbReference>
<evidence type="ECO:0000256" key="15">
    <source>
        <dbReference type="PIRSR" id="PIRSR001365-2"/>
    </source>
</evidence>
<sequence>MVSGIWLPIVTPFKDGQVDTDALQRLAERYLSQEISGFVALGTTGEAALLDHYERLKVLRSLFEVIGTRLTVVVGIGGMNTRDMVQEIRELDRWDIGGYLVSAPAYVCPDQDGIRWHFDEVARATERPVILYDVPHRTGVSIDTNTVERLAEHANIVAIKACVPATFEKLCQLPISVLCGNDDAYLDCLIAGGSGGILTSAHLFADVLAEIHERVLSARTDDAAAFFEALKPVIKLLFSAPNPSGVKAALALDGVIGSETRLPVMEASATLKEQLRIALDACFRQLAIVA</sequence>
<dbReference type="GO" id="GO:0009089">
    <property type="term" value="P:lysine biosynthetic process via diaminopimelate"/>
    <property type="evidence" value="ECO:0007669"/>
    <property type="project" value="UniProtKB-UniRule"/>
</dbReference>
<comment type="subcellular location">
    <subcellularLocation>
        <location evidence="12">Cytoplasm</location>
    </subcellularLocation>
</comment>
<keyword evidence="9 12" id="KW-0456">Lyase</keyword>
<evidence type="ECO:0000256" key="2">
    <source>
        <dbReference type="ARBA" id="ARBA00005120"/>
    </source>
</evidence>
<evidence type="ECO:0000256" key="4">
    <source>
        <dbReference type="ARBA" id="ARBA00012086"/>
    </source>
</evidence>
<reference evidence="16 19" key="2">
    <citation type="submission" date="2017-03" db="EMBL/GenBank/DDBJ databases">
        <title>Genome analysis of strain PAMC 26577.</title>
        <authorList>
            <person name="Oh H.-M."/>
            <person name="Yang J.-A."/>
        </authorList>
    </citation>
    <scope>NUCLEOTIDE SEQUENCE [LARGE SCALE GENOMIC DNA]</scope>
    <source>
        <strain evidence="16 19">PAMC 26577</strain>
    </source>
</reference>
<name>A0A242N2L9_CABSO</name>
<dbReference type="RefSeq" id="WP_075357654.1">
    <property type="nucleotide sequence ID" value="NZ_MSRG01000012.1"/>
</dbReference>
<reference evidence="17 18" key="1">
    <citation type="submission" date="2017-03" db="EMBL/GenBank/DDBJ databases">
        <title>Genome analysis of strain PAMC 26510.</title>
        <authorList>
            <person name="Oh H.-M."/>
            <person name="Yang J.-A."/>
        </authorList>
    </citation>
    <scope>NUCLEOTIDE SEQUENCE [LARGE SCALE GENOMIC DNA]</scope>
    <source>
        <strain evidence="17 18">PAMC 26510</strain>
    </source>
</reference>
<dbReference type="Proteomes" id="UP000195221">
    <property type="component" value="Unassembled WGS sequence"/>
</dbReference>
<evidence type="ECO:0000256" key="9">
    <source>
        <dbReference type="ARBA" id="ARBA00023239"/>
    </source>
</evidence>
<evidence type="ECO:0000313" key="17">
    <source>
        <dbReference type="EMBL" id="OTP80463.1"/>
    </source>
</evidence>
<feature type="binding site" evidence="12 15">
    <location>
        <position position="44"/>
    </location>
    <ligand>
        <name>pyruvate</name>
        <dbReference type="ChEBI" id="CHEBI:15361"/>
    </ligand>
</feature>
<comment type="subunit">
    <text evidence="12">Homotetramer; dimer of dimers.</text>
</comment>
<feature type="site" description="Part of a proton relay during catalysis" evidence="12">
    <location>
        <position position="106"/>
    </location>
</feature>
<evidence type="ECO:0000256" key="11">
    <source>
        <dbReference type="ARBA" id="ARBA00047836"/>
    </source>
</evidence>
<evidence type="ECO:0000256" key="6">
    <source>
        <dbReference type="ARBA" id="ARBA00022605"/>
    </source>
</evidence>
<dbReference type="NCBIfam" id="TIGR00674">
    <property type="entry name" value="dapA"/>
    <property type="match status" value="1"/>
</dbReference>
<dbReference type="SMART" id="SM01130">
    <property type="entry name" value="DHDPS"/>
    <property type="match status" value="1"/>
</dbReference>
<dbReference type="HAMAP" id="MF_00418">
    <property type="entry name" value="DapA"/>
    <property type="match status" value="1"/>
</dbReference>
<accession>A0A242N2L9</accession>
<dbReference type="PANTHER" id="PTHR12128">
    <property type="entry name" value="DIHYDRODIPICOLINATE SYNTHASE"/>
    <property type="match status" value="1"/>
</dbReference>
<comment type="catalytic activity">
    <reaction evidence="11 12">
        <text>L-aspartate 4-semialdehyde + pyruvate = (2S,4S)-4-hydroxy-2,3,4,5-tetrahydrodipicolinate + H2O + H(+)</text>
        <dbReference type="Rhea" id="RHEA:34171"/>
        <dbReference type="ChEBI" id="CHEBI:15361"/>
        <dbReference type="ChEBI" id="CHEBI:15377"/>
        <dbReference type="ChEBI" id="CHEBI:15378"/>
        <dbReference type="ChEBI" id="CHEBI:67139"/>
        <dbReference type="ChEBI" id="CHEBI:537519"/>
        <dbReference type="EC" id="4.3.3.7"/>
    </reaction>
</comment>
<dbReference type="InterPro" id="IPR013785">
    <property type="entry name" value="Aldolase_TIM"/>
</dbReference>
<dbReference type="PIRSF" id="PIRSF001365">
    <property type="entry name" value="DHDPS"/>
    <property type="match status" value="1"/>
</dbReference>
<keyword evidence="5 12" id="KW-0963">Cytoplasm</keyword>
<evidence type="ECO:0000256" key="1">
    <source>
        <dbReference type="ARBA" id="ARBA00003294"/>
    </source>
</evidence>
<comment type="pathway">
    <text evidence="2 12">Amino-acid biosynthesis; L-lysine biosynthesis via DAP pathway; (S)-tetrahydrodipicolinate from L-aspartate: step 3/4.</text>
</comment>
<dbReference type="PRINTS" id="PR00146">
    <property type="entry name" value="DHPICSNTHASE"/>
</dbReference>
<evidence type="ECO:0000256" key="12">
    <source>
        <dbReference type="HAMAP-Rule" id="MF_00418"/>
    </source>
</evidence>
<dbReference type="EC" id="4.3.3.7" evidence="4 12"/>
<comment type="caution">
    <text evidence="16">The sequence shown here is derived from an EMBL/GenBank/DDBJ whole genome shotgun (WGS) entry which is preliminary data.</text>
</comment>
<feature type="active site" description="Schiff-base intermediate with substrate" evidence="12 14">
    <location>
        <position position="160"/>
    </location>
</feature>
<keyword evidence="6 12" id="KW-0028">Amino-acid biosynthesis</keyword>
<dbReference type="Pfam" id="PF00701">
    <property type="entry name" value="DHDPS"/>
    <property type="match status" value="1"/>
</dbReference>
<evidence type="ECO:0000313" key="16">
    <source>
        <dbReference type="EMBL" id="OTP77915.1"/>
    </source>
</evidence>
<dbReference type="AlphaFoldDB" id="A0A242N2L9"/>
<comment type="caution">
    <text evidence="12">Was originally thought to be a dihydrodipicolinate synthase (DHDPS), catalyzing the condensation of (S)-aspartate-beta-semialdehyde [(S)-ASA] and pyruvate to dihydrodipicolinate (DHDP). However, it was shown in E.coli that the product of the enzymatic reaction is not dihydrodipicolinate but in fact (4S)-4-hydroxy-2,3,4,5-tetrahydro-(2S)-dipicolinic acid (HTPA), and that the consecutive dehydration reaction leading to DHDP is not spontaneous but catalyzed by DapB.</text>
</comment>
<comment type="similarity">
    <text evidence="3 12 13">Belongs to the DapA family.</text>
</comment>
<comment type="function">
    <text evidence="1 12">Catalyzes the condensation of (S)-aspartate-beta-semialdehyde [(S)-ASA] and pyruvate to 4-hydroxy-tetrahydrodipicolinate (HTPA).</text>
</comment>
<evidence type="ECO:0000313" key="19">
    <source>
        <dbReference type="Proteomes" id="UP000195221"/>
    </source>
</evidence>
<dbReference type="SUPFAM" id="SSF51569">
    <property type="entry name" value="Aldolase"/>
    <property type="match status" value="1"/>
</dbReference>
<dbReference type="EMBL" id="NBTZ01000027">
    <property type="protein sequence ID" value="OTP77915.1"/>
    <property type="molecule type" value="Genomic_DNA"/>
</dbReference>
<feature type="site" description="Part of a proton relay during catalysis" evidence="12">
    <location>
        <position position="43"/>
    </location>
</feature>
<dbReference type="CDD" id="cd00950">
    <property type="entry name" value="DHDPS"/>
    <property type="match status" value="1"/>
</dbReference>
<dbReference type="UniPathway" id="UPA00034">
    <property type="reaction ID" value="UER00017"/>
</dbReference>
<keyword evidence="7 12" id="KW-0220">Diaminopimelate biosynthesis</keyword>
<gene>
    <name evidence="12" type="primary">dapA</name>
    <name evidence="17" type="ORF">PAMC26510_02360</name>
    <name evidence="16" type="ORF">PAMC26577_07275</name>
</gene>
<keyword evidence="10 12" id="KW-0704">Schiff base</keyword>
<feature type="binding site" evidence="12 15">
    <location>
        <position position="197"/>
    </location>
    <ligand>
        <name>pyruvate</name>
        <dbReference type="ChEBI" id="CHEBI:15361"/>
    </ligand>
</feature>
<dbReference type="InterPro" id="IPR005263">
    <property type="entry name" value="DapA"/>
</dbReference>
<dbReference type="GO" id="GO:0005737">
    <property type="term" value="C:cytoplasm"/>
    <property type="evidence" value="ECO:0007669"/>
    <property type="project" value="UniProtKB-SubCell"/>
</dbReference>
<dbReference type="EMBL" id="NBTY01000006">
    <property type="protein sequence ID" value="OTP80463.1"/>
    <property type="molecule type" value="Genomic_DNA"/>
</dbReference>
<organism evidence="16 19">
    <name type="scientific">Caballeronia sordidicola</name>
    <name type="common">Burkholderia sordidicola</name>
    <dbReference type="NCBI Taxonomy" id="196367"/>
    <lineage>
        <taxon>Bacteria</taxon>
        <taxon>Pseudomonadati</taxon>
        <taxon>Pseudomonadota</taxon>
        <taxon>Betaproteobacteria</taxon>
        <taxon>Burkholderiales</taxon>
        <taxon>Burkholderiaceae</taxon>
        <taxon>Caballeronia</taxon>
    </lineage>
</organism>
<keyword evidence="8 12" id="KW-0457">Lysine biosynthesis</keyword>
<evidence type="ECO:0000256" key="8">
    <source>
        <dbReference type="ARBA" id="ARBA00023154"/>
    </source>
</evidence>
<dbReference type="InterPro" id="IPR002220">
    <property type="entry name" value="DapA-like"/>
</dbReference>
<dbReference type="GO" id="GO:0008840">
    <property type="term" value="F:4-hydroxy-tetrahydrodipicolinate synthase activity"/>
    <property type="evidence" value="ECO:0007669"/>
    <property type="project" value="UniProtKB-UniRule"/>
</dbReference>
<evidence type="ECO:0000256" key="3">
    <source>
        <dbReference type="ARBA" id="ARBA00007592"/>
    </source>
</evidence>
<dbReference type="GO" id="GO:0019877">
    <property type="term" value="P:diaminopimelate biosynthetic process"/>
    <property type="evidence" value="ECO:0007669"/>
    <property type="project" value="UniProtKB-UniRule"/>
</dbReference>
<evidence type="ECO:0000256" key="14">
    <source>
        <dbReference type="PIRSR" id="PIRSR001365-1"/>
    </source>
</evidence>
<evidence type="ECO:0000256" key="5">
    <source>
        <dbReference type="ARBA" id="ARBA00022490"/>
    </source>
</evidence>
<evidence type="ECO:0000256" key="10">
    <source>
        <dbReference type="ARBA" id="ARBA00023270"/>
    </source>
</evidence>
<dbReference type="Gene3D" id="3.20.20.70">
    <property type="entry name" value="Aldolase class I"/>
    <property type="match status" value="1"/>
</dbReference>
<proteinExistence type="inferred from homology"/>
<dbReference type="Proteomes" id="UP000194546">
    <property type="component" value="Unassembled WGS sequence"/>
</dbReference>
<evidence type="ECO:0000256" key="13">
    <source>
        <dbReference type="PIRNR" id="PIRNR001365"/>
    </source>
</evidence>
<feature type="active site" description="Proton donor/acceptor" evidence="12 14">
    <location>
        <position position="132"/>
    </location>
</feature>
<protein>
    <recommendedName>
        <fullName evidence="4 12">4-hydroxy-tetrahydrodipicolinate synthase</fullName>
        <shortName evidence="12">HTPA synthase</shortName>
        <ecNumber evidence="4 12">4.3.3.7</ecNumber>
    </recommendedName>
</protein>
<evidence type="ECO:0000256" key="7">
    <source>
        <dbReference type="ARBA" id="ARBA00022915"/>
    </source>
</evidence>